<dbReference type="Gene3D" id="3.40.50.300">
    <property type="entry name" value="P-loop containing nucleotide triphosphate hydrolases"/>
    <property type="match status" value="1"/>
</dbReference>
<evidence type="ECO:0000313" key="2">
    <source>
        <dbReference type="Proteomes" id="UP001199355"/>
    </source>
</evidence>
<dbReference type="InterPro" id="IPR027417">
    <property type="entry name" value="P-loop_NTPase"/>
</dbReference>
<keyword evidence="2" id="KW-1185">Reference proteome</keyword>
<name>A0AAE3AVK0_9FIRM</name>
<evidence type="ECO:0000313" key="1">
    <source>
        <dbReference type="EMBL" id="MCC2168479.1"/>
    </source>
</evidence>
<dbReference type="AlphaFoldDB" id="A0AAE3AVK0"/>
<keyword evidence="1" id="KW-0808">Transferase</keyword>
<keyword evidence="1" id="KW-0418">Kinase</keyword>
<proteinExistence type="predicted"/>
<dbReference type="GO" id="GO:0016301">
    <property type="term" value="F:kinase activity"/>
    <property type="evidence" value="ECO:0007669"/>
    <property type="project" value="UniProtKB-KW"/>
</dbReference>
<dbReference type="SUPFAM" id="SSF52540">
    <property type="entry name" value="P-loop containing nucleoside triphosphate hydrolases"/>
    <property type="match status" value="1"/>
</dbReference>
<organism evidence="1 2">
    <name type="scientific">Gallintestinimicrobium propionicum</name>
    <dbReference type="NCBI Taxonomy" id="2981770"/>
    <lineage>
        <taxon>Bacteria</taxon>
        <taxon>Bacillati</taxon>
        <taxon>Bacillota</taxon>
        <taxon>Clostridia</taxon>
        <taxon>Lachnospirales</taxon>
        <taxon>Lachnospiraceae</taxon>
        <taxon>Gallintestinimicrobium</taxon>
    </lineage>
</organism>
<dbReference type="Pfam" id="PF13189">
    <property type="entry name" value="Cytidylate_kin2"/>
    <property type="match status" value="1"/>
</dbReference>
<dbReference type="Proteomes" id="UP001199355">
    <property type="component" value="Unassembled WGS sequence"/>
</dbReference>
<sequence length="210" mass="23630">MSNTVITIARQYGSGGRTVGKMLAKRLDIPCYDREIISLASEESGIHPTLFQDEKKKHGSLRAFLTGGFKNASPLSPESAGFTKDDNLFRYQAKIIRQLAEESSCVIIGRCADHILADVPGVVRVFVHAPEDFCLQEAMKVNSLSVSDVQKLIAQTDEYRAHYYKYYTGQEWKNAQNYDLSLDSSRLGFDGTVEAILSYIEVRKRFDKTM</sequence>
<protein>
    <submittedName>
        <fullName evidence="1">Cytidylate kinase-like family protein</fullName>
    </submittedName>
</protein>
<dbReference type="RefSeq" id="WP_308728714.1">
    <property type="nucleotide sequence ID" value="NZ_JAJEQF010000037.1"/>
</dbReference>
<gene>
    <name evidence="1" type="ORF">LKD45_12410</name>
</gene>
<dbReference type="EMBL" id="JAJEQF010000037">
    <property type="protein sequence ID" value="MCC2168479.1"/>
    <property type="molecule type" value="Genomic_DNA"/>
</dbReference>
<reference evidence="1 2" key="1">
    <citation type="submission" date="2021-10" db="EMBL/GenBank/DDBJ databases">
        <title>Anaerobic single-cell dispensing facilitates the cultivation of human gut bacteria.</title>
        <authorList>
            <person name="Afrizal A."/>
        </authorList>
    </citation>
    <scope>NUCLEOTIDE SEQUENCE [LARGE SCALE GENOMIC DNA]</scope>
    <source>
        <strain evidence="1 2">CLA-AA-H244</strain>
    </source>
</reference>
<accession>A0AAE3AVK0</accession>
<comment type="caution">
    <text evidence="1">The sequence shown here is derived from an EMBL/GenBank/DDBJ whole genome shotgun (WGS) entry which is preliminary data.</text>
</comment>